<reference evidence="8" key="1">
    <citation type="journal article" date="2019" name="Int. J. Syst. Evol. Microbiol.">
        <title>The Global Catalogue of Microorganisms (GCM) 10K type strain sequencing project: providing services to taxonomists for standard genome sequencing and annotation.</title>
        <authorList>
            <consortium name="The Broad Institute Genomics Platform"/>
            <consortium name="The Broad Institute Genome Sequencing Center for Infectious Disease"/>
            <person name="Wu L."/>
            <person name="Ma J."/>
        </authorList>
    </citation>
    <scope>NUCLEOTIDE SEQUENCE [LARGE SCALE GENOMIC DNA]</scope>
    <source>
        <strain evidence="8">JCM 6833</strain>
    </source>
</reference>
<evidence type="ECO:0000313" key="7">
    <source>
        <dbReference type="EMBL" id="GAA2612898.1"/>
    </source>
</evidence>
<dbReference type="InterPro" id="IPR011990">
    <property type="entry name" value="TPR-like_helical_dom_sf"/>
</dbReference>
<dbReference type="Gene3D" id="1.25.40.10">
    <property type="entry name" value="Tetratricopeptide repeat domain"/>
    <property type="match status" value="1"/>
</dbReference>
<comment type="similarity">
    <text evidence="1">Belongs to the AfsR/DnrI/RedD regulatory family.</text>
</comment>
<dbReference type="PANTHER" id="PTHR35807">
    <property type="entry name" value="TRANSCRIPTIONAL REGULATOR REDD-RELATED"/>
    <property type="match status" value="1"/>
</dbReference>
<sequence>MLQIKLLGTLSICSGKAELSIEGLKRRSVLAALIVRSNSIVPLEELALEVWRDEPPPGAENALQAHISRIRSSLSEWRERTQARVYLRTRYPGYVLEVPQRSVDIWQFRHRYAQAHAVKTSRPEEAVALYRSALALWRGPALQDVPPGPITDAERGRLARERLMVVAGLAELDLAIGRHLEIIPDLEQLVLDHPLEERLYAQLMVALARAGRTGDALQVYQHARLSLAQEAGLSPSPALQRRMRAILEASAQGDEATERT</sequence>
<proteinExistence type="inferred from homology"/>
<keyword evidence="8" id="KW-1185">Reference proteome</keyword>
<dbReference type="Gene3D" id="1.10.10.10">
    <property type="entry name" value="Winged helix-like DNA-binding domain superfamily/Winged helix DNA-binding domain"/>
    <property type="match status" value="1"/>
</dbReference>
<dbReference type="SMART" id="SM01043">
    <property type="entry name" value="BTAD"/>
    <property type="match status" value="1"/>
</dbReference>
<evidence type="ECO:0000256" key="3">
    <source>
        <dbReference type="ARBA" id="ARBA00023125"/>
    </source>
</evidence>
<organism evidence="7 8">
    <name type="scientific">Actinomadura fulvescens</name>
    <dbReference type="NCBI Taxonomy" id="46160"/>
    <lineage>
        <taxon>Bacteria</taxon>
        <taxon>Bacillati</taxon>
        <taxon>Actinomycetota</taxon>
        <taxon>Actinomycetes</taxon>
        <taxon>Streptosporangiales</taxon>
        <taxon>Thermomonosporaceae</taxon>
        <taxon>Actinomadura</taxon>
    </lineage>
</organism>
<feature type="domain" description="OmpR/PhoB-type" evidence="6">
    <location>
        <begin position="1"/>
        <end position="98"/>
    </location>
</feature>
<dbReference type="Pfam" id="PF03704">
    <property type="entry name" value="BTAD"/>
    <property type="match status" value="1"/>
</dbReference>
<dbReference type="CDD" id="cd15831">
    <property type="entry name" value="BTAD"/>
    <property type="match status" value="1"/>
</dbReference>
<feature type="DNA-binding region" description="OmpR/PhoB-type" evidence="5">
    <location>
        <begin position="1"/>
        <end position="98"/>
    </location>
</feature>
<dbReference type="Proteomes" id="UP001501509">
    <property type="component" value="Unassembled WGS sequence"/>
</dbReference>
<accession>A0ABP6CBV8</accession>
<evidence type="ECO:0000256" key="1">
    <source>
        <dbReference type="ARBA" id="ARBA00005820"/>
    </source>
</evidence>
<dbReference type="PANTHER" id="PTHR35807:SF1">
    <property type="entry name" value="TRANSCRIPTIONAL REGULATOR REDD"/>
    <property type="match status" value="1"/>
</dbReference>
<dbReference type="InterPro" id="IPR001867">
    <property type="entry name" value="OmpR/PhoB-type_DNA-bd"/>
</dbReference>
<dbReference type="InterPro" id="IPR005158">
    <property type="entry name" value="BTAD"/>
</dbReference>
<dbReference type="InterPro" id="IPR016032">
    <property type="entry name" value="Sig_transdc_resp-reg_C-effctor"/>
</dbReference>
<protein>
    <recommendedName>
        <fullName evidence="6">OmpR/PhoB-type domain-containing protein</fullName>
    </recommendedName>
</protein>
<dbReference type="Pfam" id="PF00486">
    <property type="entry name" value="Trans_reg_C"/>
    <property type="match status" value="1"/>
</dbReference>
<keyword evidence="3 5" id="KW-0238">DNA-binding</keyword>
<dbReference type="SUPFAM" id="SSF46894">
    <property type="entry name" value="C-terminal effector domain of the bipartite response regulators"/>
    <property type="match status" value="1"/>
</dbReference>
<keyword evidence="4" id="KW-0804">Transcription</keyword>
<evidence type="ECO:0000256" key="5">
    <source>
        <dbReference type="PROSITE-ProRule" id="PRU01091"/>
    </source>
</evidence>
<dbReference type="EMBL" id="BAAATD010000007">
    <property type="protein sequence ID" value="GAA2612898.1"/>
    <property type="molecule type" value="Genomic_DNA"/>
</dbReference>
<keyword evidence="2" id="KW-0805">Transcription regulation</keyword>
<dbReference type="SUPFAM" id="SSF48452">
    <property type="entry name" value="TPR-like"/>
    <property type="match status" value="1"/>
</dbReference>
<evidence type="ECO:0000259" key="6">
    <source>
        <dbReference type="PROSITE" id="PS51755"/>
    </source>
</evidence>
<dbReference type="PROSITE" id="PS51755">
    <property type="entry name" value="OMPR_PHOB"/>
    <property type="match status" value="1"/>
</dbReference>
<dbReference type="RefSeq" id="WP_344545291.1">
    <property type="nucleotide sequence ID" value="NZ_BAAATD010000007.1"/>
</dbReference>
<dbReference type="InterPro" id="IPR036388">
    <property type="entry name" value="WH-like_DNA-bd_sf"/>
</dbReference>
<comment type="caution">
    <text evidence="7">The sequence shown here is derived from an EMBL/GenBank/DDBJ whole genome shotgun (WGS) entry which is preliminary data.</text>
</comment>
<evidence type="ECO:0000256" key="4">
    <source>
        <dbReference type="ARBA" id="ARBA00023163"/>
    </source>
</evidence>
<evidence type="ECO:0000313" key="8">
    <source>
        <dbReference type="Proteomes" id="UP001501509"/>
    </source>
</evidence>
<gene>
    <name evidence="7" type="ORF">GCM10010411_54600</name>
</gene>
<evidence type="ECO:0000256" key="2">
    <source>
        <dbReference type="ARBA" id="ARBA00023015"/>
    </source>
</evidence>
<dbReference type="InterPro" id="IPR051677">
    <property type="entry name" value="AfsR-DnrI-RedD_regulator"/>
</dbReference>
<dbReference type="SMART" id="SM00862">
    <property type="entry name" value="Trans_reg_C"/>
    <property type="match status" value="1"/>
</dbReference>
<name>A0ABP6CBV8_9ACTN</name>